<dbReference type="InterPro" id="IPR042094">
    <property type="entry name" value="T2SS_GspF_sf"/>
</dbReference>
<comment type="subcellular location">
    <subcellularLocation>
        <location evidence="1">Cell membrane</location>
        <topology evidence="1">Multi-pass membrane protein</topology>
    </subcellularLocation>
</comment>
<keyword evidence="3 6" id="KW-0812">Transmembrane</keyword>
<gene>
    <name evidence="8" type="ORF">J2X11_000914</name>
</gene>
<feature type="transmembrane region" description="Helical" evidence="6">
    <location>
        <begin position="105"/>
        <end position="125"/>
    </location>
</feature>
<proteinExistence type="predicted"/>
<reference evidence="8 9" key="1">
    <citation type="submission" date="2023-07" db="EMBL/GenBank/DDBJ databases">
        <title>Sorghum-associated microbial communities from plants grown in Nebraska, USA.</title>
        <authorList>
            <person name="Schachtman D."/>
        </authorList>
    </citation>
    <scope>NUCLEOTIDE SEQUENCE [LARGE SCALE GENOMIC DNA]</scope>
    <source>
        <strain evidence="8 9">BE248</strain>
    </source>
</reference>
<evidence type="ECO:0000256" key="5">
    <source>
        <dbReference type="ARBA" id="ARBA00023136"/>
    </source>
</evidence>
<dbReference type="PANTHER" id="PTHR35007:SF1">
    <property type="entry name" value="PILUS ASSEMBLY PROTEIN"/>
    <property type="match status" value="1"/>
</dbReference>
<dbReference type="Gene3D" id="1.20.81.30">
    <property type="entry name" value="Type II secretion system (T2SS), domain F"/>
    <property type="match status" value="1"/>
</dbReference>
<feature type="transmembrane region" description="Helical" evidence="6">
    <location>
        <begin position="284"/>
        <end position="307"/>
    </location>
</feature>
<dbReference type="InterPro" id="IPR018076">
    <property type="entry name" value="T2SS_GspF_dom"/>
</dbReference>
<dbReference type="PANTHER" id="PTHR35007">
    <property type="entry name" value="INTEGRAL MEMBRANE PROTEIN-RELATED"/>
    <property type="match status" value="1"/>
</dbReference>
<evidence type="ECO:0000313" key="8">
    <source>
        <dbReference type="EMBL" id="MDR7086075.1"/>
    </source>
</evidence>
<dbReference type="Proteomes" id="UP001257739">
    <property type="component" value="Unassembled WGS sequence"/>
</dbReference>
<dbReference type="Pfam" id="PF00482">
    <property type="entry name" value="T2SSF"/>
    <property type="match status" value="1"/>
</dbReference>
<evidence type="ECO:0000313" key="9">
    <source>
        <dbReference type="Proteomes" id="UP001257739"/>
    </source>
</evidence>
<keyword evidence="2" id="KW-1003">Cell membrane</keyword>
<evidence type="ECO:0000259" key="7">
    <source>
        <dbReference type="Pfam" id="PF00482"/>
    </source>
</evidence>
<protein>
    <submittedName>
        <fullName evidence="8">Tight adherence protein B</fullName>
    </submittedName>
</protein>
<name>A0ABU1ULP7_9ACTN</name>
<accession>A0ABU1ULP7</accession>
<keyword evidence="9" id="KW-1185">Reference proteome</keyword>
<feature type="transmembrane region" description="Helical" evidence="6">
    <location>
        <begin position="254"/>
        <end position="272"/>
    </location>
</feature>
<evidence type="ECO:0000256" key="1">
    <source>
        <dbReference type="ARBA" id="ARBA00004651"/>
    </source>
</evidence>
<feature type="transmembrane region" description="Helical" evidence="6">
    <location>
        <begin position="80"/>
        <end position="99"/>
    </location>
</feature>
<comment type="caution">
    <text evidence="8">The sequence shown here is derived from an EMBL/GenBank/DDBJ whole genome shotgun (WGS) entry which is preliminary data.</text>
</comment>
<feature type="domain" description="Type II secretion system protein GspF" evidence="7">
    <location>
        <begin position="144"/>
        <end position="269"/>
    </location>
</feature>
<evidence type="ECO:0000256" key="4">
    <source>
        <dbReference type="ARBA" id="ARBA00022989"/>
    </source>
</evidence>
<sequence length="311" mass="33131">MSLFLGVVLVIAALGSLAYGALAPSVGKLAISRRRPTDVPAKPQLVVLTDSLASFVDSILKRRGWVPFPAQEIEMASLGVTPGSLVVIVSSFTFTVLLISTAVTGSFLAGLGCAVLVPVITKVVLRSRGSKRRKAFGDQLDESLQMIASALRAGHSLPRAMDTASREAPAPTSEEFARIVNENRIGRDFVEAMHTTATRMQSDDFRWVADAVAVQRDTGGNLNEVLDGVGNTIRERNAILREVQTLSAEGRMSAIVLMALPVFVALGMVVVNPGYMAPLFDGNAGLVVLGISLVLFVVGGFWMRVIVNVKV</sequence>
<organism evidence="8 9">
    <name type="scientific">Aeromicrobium panaciterrae</name>
    <dbReference type="NCBI Taxonomy" id="363861"/>
    <lineage>
        <taxon>Bacteria</taxon>
        <taxon>Bacillati</taxon>
        <taxon>Actinomycetota</taxon>
        <taxon>Actinomycetes</taxon>
        <taxon>Propionibacteriales</taxon>
        <taxon>Nocardioidaceae</taxon>
        <taxon>Aeromicrobium</taxon>
    </lineage>
</organism>
<keyword evidence="5 6" id="KW-0472">Membrane</keyword>
<keyword evidence="4 6" id="KW-1133">Transmembrane helix</keyword>
<evidence type="ECO:0000256" key="2">
    <source>
        <dbReference type="ARBA" id="ARBA00022475"/>
    </source>
</evidence>
<evidence type="ECO:0000256" key="3">
    <source>
        <dbReference type="ARBA" id="ARBA00022692"/>
    </source>
</evidence>
<dbReference type="RefSeq" id="WP_309967244.1">
    <property type="nucleotide sequence ID" value="NZ_JAVDWH010000001.1"/>
</dbReference>
<dbReference type="EMBL" id="JAVDWH010000001">
    <property type="protein sequence ID" value="MDR7086075.1"/>
    <property type="molecule type" value="Genomic_DNA"/>
</dbReference>
<evidence type="ECO:0000256" key="6">
    <source>
        <dbReference type="SAM" id="Phobius"/>
    </source>
</evidence>